<keyword evidence="1" id="KW-0378">Hydrolase</keyword>
<dbReference type="InterPro" id="IPR005198">
    <property type="entry name" value="Glyco_hydro_76"/>
</dbReference>
<dbReference type="GO" id="GO:0005975">
    <property type="term" value="P:carbohydrate metabolic process"/>
    <property type="evidence" value="ECO:0007669"/>
    <property type="project" value="InterPro"/>
</dbReference>
<dbReference type="InterPro" id="IPR014512">
    <property type="entry name" value="O_gly_hydro"/>
</dbReference>
<sequence length="381" mass="44060">MVAGNVRAGGSAAKLGRLKSVSRSENINRAIAAYDALQQYFYKKNSKLFLEEYPNQSDNPYSYVWPFTQAMAGTIDLFGIRNGRIGAEYADDVQDRLDALELYWNPNKDPKGYDSYVRPPYGGGGDIFYDDNEWIGLELIQLYRMTGDQQFLGRARQIFDLVVHGWDDDPSHPKPGGVFWTQAPWSDDRNTVSNAPGAELGLHLYQLTDDNERKQYYLSWSKRMYDWVNEYLQAPNELYWDHVNIDGTITKWIFTYNQGTMIGVNVLLYEITEEESYLTEAEKIADRALEYFGKENRLFEEDMAFSAIFFKNLLLLQKVKNNPKYLKAMQKYANEIWQNARDPETNLINRDDGPTHLLQQSAFVQINASLAWVRPDYVNLA</sequence>
<dbReference type="InterPro" id="IPR008928">
    <property type="entry name" value="6-hairpin_glycosidase_sf"/>
</dbReference>
<dbReference type="PANTHER" id="PTHR47791:SF4">
    <property type="entry name" value="(PUTATIVE SECRETED PROTEIN)-RELATED"/>
    <property type="match status" value="1"/>
</dbReference>
<dbReference type="EMBL" id="BAABKX010000024">
    <property type="protein sequence ID" value="GAA5062818.1"/>
    <property type="molecule type" value="Genomic_DNA"/>
</dbReference>
<dbReference type="GO" id="GO:0016787">
    <property type="term" value="F:hydrolase activity"/>
    <property type="evidence" value="ECO:0007669"/>
    <property type="project" value="UniProtKB-KW"/>
</dbReference>
<keyword evidence="2" id="KW-1185">Reference proteome</keyword>
<reference evidence="1 2" key="1">
    <citation type="journal article" date="2019" name="Int. J. Syst. Evol. Microbiol.">
        <title>The Global Catalogue of Microorganisms (GCM) 10K type strain sequencing project: providing services to taxonomists for standard genome sequencing and annotation.</title>
        <authorList>
            <consortium name="The Broad Institute Genomics Platform"/>
            <consortium name="The Broad Institute Genome Sequencing Center for Infectious Disease"/>
            <person name="Wu L."/>
            <person name="Ma J."/>
        </authorList>
    </citation>
    <scope>NUCLEOTIDE SEQUENCE [LARGE SCALE GENOMIC DNA]</scope>
    <source>
        <strain evidence="1 2">JCM 17504</strain>
    </source>
</reference>
<dbReference type="PIRSF" id="PIRSF021505">
    <property type="entry name" value="O_gly_hdrol"/>
    <property type="match status" value="1"/>
</dbReference>
<organism evidence="1 2">
    <name type="scientific">Haladaptatus pallidirubidus</name>
    <dbReference type="NCBI Taxonomy" id="1008152"/>
    <lineage>
        <taxon>Archaea</taxon>
        <taxon>Methanobacteriati</taxon>
        <taxon>Methanobacteriota</taxon>
        <taxon>Stenosarchaea group</taxon>
        <taxon>Halobacteria</taxon>
        <taxon>Halobacteriales</taxon>
        <taxon>Haladaptataceae</taxon>
        <taxon>Haladaptatus</taxon>
    </lineage>
</organism>
<dbReference type="Proteomes" id="UP001501729">
    <property type="component" value="Unassembled WGS sequence"/>
</dbReference>
<name>A0AAV3UPU6_9EURY</name>
<dbReference type="PANTHER" id="PTHR47791">
    <property type="entry name" value="MEIOTICALLY UP-REGULATED GENE 191 PROTEIN"/>
    <property type="match status" value="1"/>
</dbReference>
<accession>A0AAV3UPU6</accession>
<dbReference type="InterPro" id="IPR053169">
    <property type="entry name" value="MUG_Protein"/>
</dbReference>
<evidence type="ECO:0000313" key="1">
    <source>
        <dbReference type="EMBL" id="GAA5062818.1"/>
    </source>
</evidence>
<proteinExistence type="predicted"/>
<dbReference type="SUPFAM" id="SSF48208">
    <property type="entry name" value="Six-hairpin glycosidases"/>
    <property type="match status" value="1"/>
</dbReference>
<comment type="caution">
    <text evidence="1">The sequence shown here is derived from an EMBL/GenBank/DDBJ whole genome shotgun (WGS) entry which is preliminary data.</text>
</comment>
<dbReference type="Gene3D" id="1.50.10.20">
    <property type="match status" value="1"/>
</dbReference>
<evidence type="ECO:0000313" key="2">
    <source>
        <dbReference type="Proteomes" id="UP001501729"/>
    </source>
</evidence>
<gene>
    <name evidence="1" type="ORF">GCM10025751_50600</name>
</gene>
<dbReference type="AlphaFoldDB" id="A0AAV3UPU6"/>
<protein>
    <submittedName>
        <fullName evidence="1">Glycoside hydrolase family 76 protein</fullName>
    </submittedName>
</protein>
<dbReference type="Pfam" id="PF03663">
    <property type="entry name" value="Glyco_hydro_76"/>
    <property type="match status" value="1"/>
</dbReference>